<dbReference type="PANTHER" id="PTHR42783">
    <property type="entry name" value="GLUTAMATE SYNTHASE [NADPH] SMALL CHAIN"/>
    <property type="match status" value="1"/>
</dbReference>
<feature type="domain" description="4Fe-4S ferredoxin-type" evidence="2">
    <location>
        <begin position="870"/>
        <end position="901"/>
    </location>
</feature>
<feature type="domain" description="4Fe-4S ferredoxin-type" evidence="2">
    <location>
        <begin position="789"/>
        <end position="819"/>
    </location>
</feature>
<accession>A0A563DLU3</accession>
<evidence type="ECO:0000313" key="4">
    <source>
        <dbReference type="Proteomes" id="UP000319499"/>
    </source>
</evidence>
<dbReference type="InterPro" id="IPR017896">
    <property type="entry name" value="4Fe4S_Fe-S-bd"/>
</dbReference>
<sequence>MASKDKITFRSLEELKDPSLTEKIASNEFAEELPIDEFLGDEKAMFSTKTTRRNFLKFLGFGTAAATLAACEAPVVKSVPYIVKPEGIVPGVPDYYASTLFNGFDLASVLVKTREGRPIKVDSNKNAKLFSGSTARSQASVLSLYDNNRAKGPKLNNQNTDWKSLDAFVSKGLQSALTSGKKVVILTPSFPSPSTKKIIADFKTVYPTTEHIVYDSVSYSSALDASQEVYGSRILPLYDLSKAELLVSFGADFLNDWNGGHLEESYSKAKVPGKNMLKHIQIESNLSLSGANADERMPLKPSAVQKLLAEVYKALDGNSANKVAVKIAKELKEKGPKAVVFADGDKSSYVLAYLINQKIGSQVADSQRVVLMKESDDSKFSELIDWLDAGNVEVLLNFNTNPVHSYSEGDKLATLLKKVPYSVSLSEYENETALVSKALAPVPHWLESWGDINPATGVYLLVQPTIQRIFDTRQFQDSLLVWKRNKNKLNTTSNEEEVNNTDQSSISPSIETTEFNSTYTNSTATPPQTDSYYNFLKEFWKSQLASTVGYSFNQALYNGYNESKEVAVLTVVGGDSAKALNSIQSIKEGDLELNLYLKTSIGDGTQANNPWLQELPDPISRLTWDNYITISEEDASKLKLRNEVNGRMQLDGSLVDVTVNGKTIKDVPVFIQPGQAKGSIGLALGYGQKTGKVGKTGVNAYPAYNNSNFNQYNISLKDTGKMHEFASMQMQGTLMGRYEIAREIPLETYLNEKSEVWNPALKMGTYVGEMPIGKIGLWTEFDSKDGPHFNLSVDLNSCTGCGACIIACQAENNVPVVGKEEVRMSRDMFWLRIDRYYSAKKKIEQREEILENLDQVPMYKELIKPDATNPDVIFQPVMCQHCNHAPCETVCPVAATSHGKQGQNQMAYNRCVGTRYCANNCPYKVRRFNWFNYALNDKFDYNMNNDVERMVLNPDVVVRSRGVMEKCSLCIQMTQTTILNAKKEGRRVKDGEFQVACSQACSTGAIKFGDVNDPESEILKLSKNERKYVLLEDIGTKPNVFYQYKVRNRTK</sequence>
<dbReference type="NCBIfam" id="TIGR01409">
    <property type="entry name" value="TAT_signal_seq"/>
    <property type="match status" value="1"/>
</dbReference>
<dbReference type="RefSeq" id="WP_146291117.1">
    <property type="nucleotide sequence ID" value="NZ_SELH01000010.1"/>
</dbReference>
<dbReference type="InterPro" id="IPR006311">
    <property type="entry name" value="TAT_signal"/>
</dbReference>
<feature type="domain" description="4Fe-4S ferredoxin-type" evidence="2">
    <location>
        <begin position="902"/>
        <end position="931"/>
    </location>
</feature>
<dbReference type="SUPFAM" id="SSF54862">
    <property type="entry name" value="4Fe-4S ferredoxins"/>
    <property type="match status" value="1"/>
</dbReference>
<dbReference type="NCBIfam" id="TIGR04519">
    <property type="entry name" value="MoCo_extend_TAT"/>
    <property type="match status" value="1"/>
</dbReference>
<dbReference type="Gene3D" id="3.30.2070.10">
    <property type="entry name" value="Formate dehydrogenase/DMSO reductase"/>
    <property type="match status" value="1"/>
</dbReference>
<gene>
    <name evidence="3" type="ORF">ETU09_00260</name>
</gene>
<dbReference type="Proteomes" id="UP000319499">
    <property type="component" value="Unassembled WGS sequence"/>
</dbReference>
<evidence type="ECO:0000259" key="2">
    <source>
        <dbReference type="PROSITE" id="PS51379"/>
    </source>
</evidence>
<dbReference type="Gene3D" id="3.40.50.740">
    <property type="match status" value="1"/>
</dbReference>
<dbReference type="CDD" id="cd10551">
    <property type="entry name" value="PsrB"/>
    <property type="match status" value="1"/>
</dbReference>
<comment type="caution">
    <text evidence="3">The sequence shown here is derived from an EMBL/GenBank/DDBJ whole genome shotgun (WGS) entry which is preliminary data.</text>
</comment>
<evidence type="ECO:0000256" key="1">
    <source>
        <dbReference type="SAM" id="MobiDB-lite"/>
    </source>
</evidence>
<dbReference type="SUPFAM" id="SSF53706">
    <property type="entry name" value="Formate dehydrogenase/DMSO reductase, domains 1-3"/>
    <property type="match status" value="1"/>
</dbReference>
<reference evidence="3 4" key="1">
    <citation type="submission" date="2019-02" db="EMBL/GenBank/DDBJ databases">
        <title>Apibacter muscae sp. nov.: a novel member of the house fly microbiota.</title>
        <authorList>
            <person name="Park R."/>
        </authorList>
    </citation>
    <scope>NUCLEOTIDE SEQUENCE [LARGE SCALE GENOMIC DNA]</scope>
    <source>
        <strain evidence="3 4">AL1</strain>
    </source>
</reference>
<feature type="region of interest" description="Disordered" evidence="1">
    <location>
        <begin position="491"/>
        <end position="523"/>
    </location>
</feature>
<feature type="compositionally biased region" description="Polar residues" evidence="1">
    <location>
        <begin position="502"/>
        <end position="523"/>
    </location>
</feature>
<proteinExistence type="predicted"/>
<name>A0A563DLU3_9FLAO</name>
<dbReference type="InterPro" id="IPR019546">
    <property type="entry name" value="TAT_signal_bac_arc"/>
</dbReference>
<dbReference type="AlphaFoldDB" id="A0A563DLU3"/>
<dbReference type="Gene3D" id="3.30.70.20">
    <property type="match status" value="2"/>
</dbReference>
<dbReference type="PROSITE" id="PS51318">
    <property type="entry name" value="TAT"/>
    <property type="match status" value="1"/>
</dbReference>
<dbReference type="EMBL" id="SELH01000010">
    <property type="protein sequence ID" value="TWP30784.1"/>
    <property type="molecule type" value="Genomic_DNA"/>
</dbReference>
<dbReference type="OrthoDB" id="9779457at2"/>
<organism evidence="3 4">
    <name type="scientific">Apibacter muscae</name>
    <dbReference type="NCBI Taxonomy" id="2509004"/>
    <lineage>
        <taxon>Bacteria</taxon>
        <taxon>Pseudomonadati</taxon>
        <taxon>Bacteroidota</taxon>
        <taxon>Flavobacteriia</taxon>
        <taxon>Flavobacteriales</taxon>
        <taxon>Weeksellaceae</taxon>
        <taxon>Apibacter</taxon>
    </lineage>
</organism>
<protein>
    <submittedName>
        <fullName evidence="3">4Fe-4S dicluster domain-containing protein</fullName>
    </submittedName>
</protein>
<dbReference type="PANTHER" id="PTHR42783:SF3">
    <property type="entry name" value="GLUTAMATE SYNTHASE [NADPH] SMALL CHAIN-RELATED"/>
    <property type="match status" value="1"/>
</dbReference>
<evidence type="ECO:0000313" key="3">
    <source>
        <dbReference type="EMBL" id="TWP30784.1"/>
    </source>
</evidence>
<dbReference type="PROSITE" id="PS51379">
    <property type="entry name" value="4FE4S_FER_2"/>
    <property type="match status" value="3"/>
</dbReference>
<dbReference type="Pfam" id="PF13247">
    <property type="entry name" value="Fer4_11"/>
    <property type="match status" value="1"/>
</dbReference>
<dbReference type="InterPro" id="IPR030948">
    <property type="entry name" value="TAT_var_transloc_signal_dom"/>
</dbReference>
<keyword evidence="4" id="KW-1185">Reference proteome</keyword>